<accession>A0A7Y7EAJ2</accession>
<proteinExistence type="predicted"/>
<gene>
    <name evidence="1" type="ORF">HG542_31590</name>
</gene>
<organism evidence="1 2">
    <name type="scientific">Streptomyces morookaense</name>
    <name type="common">Streptoverticillium morookaense</name>
    <dbReference type="NCBI Taxonomy" id="1970"/>
    <lineage>
        <taxon>Bacteria</taxon>
        <taxon>Bacillati</taxon>
        <taxon>Actinomycetota</taxon>
        <taxon>Actinomycetes</taxon>
        <taxon>Kitasatosporales</taxon>
        <taxon>Streptomycetaceae</taxon>
        <taxon>Streptomyces</taxon>
    </lineage>
</organism>
<protein>
    <recommendedName>
        <fullName evidence="3">ESX-1 secretion-associated protein</fullName>
    </recommendedName>
</protein>
<evidence type="ECO:0000313" key="2">
    <source>
        <dbReference type="Proteomes" id="UP000587462"/>
    </source>
</evidence>
<dbReference type="Proteomes" id="UP000587462">
    <property type="component" value="Unassembled WGS sequence"/>
</dbReference>
<comment type="caution">
    <text evidence="1">The sequence shown here is derived from an EMBL/GenBank/DDBJ whole genome shotgun (WGS) entry which is preliminary data.</text>
</comment>
<dbReference type="AlphaFoldDB" id="A0A7Y7EAJ2"/>
<evidence type="ECO:0000313" key="1">
    <source>
        <dbReference type="EMBL" id="NVK82158.1"/>
    </source>
</evidence>
<dbReference type="EMBL" id="JABBXF010000108">
    <property type="protein sequence ID" value="NVK82158.1"/>
    <property type="molecule type" value="Genomic_DNA"/>
</dbReference>
<name>A0A7Y7EAJ2_STRMO</name>
<reference evidence="1 2" key="1">
    <citation type="submission" date="2020-04" db="EMBL/GenBank/DDBJ databases">
        <title>Draft Genome Sequence of Streptomyces morookaense DSM 40503, an 8-azaguanine-producing strain.</title>
        <authorList>
            <person name="Qi J."/>
            <person name="Gao J.-M."/>
        </authorList>
    </citation>
    <scope>NUCLEOTIDE SEQUENCE [LARGE SCALE GENOMIC DNA]</scope>
    <source>
        <strain evidence="1 2">DSM 40503</strain>
    </source>
</reference>
<keyword evidence="2" id="KW-1185">Reference proteome</keyword>
<evidence type="ECO:0008006" key="3">
    <source>
        <dbReference type="Google" id="ProtNLM"/>
    </source>
</evidence>
<sequence length="102" mass="11006">MSDKLRATVDHIDDTGRAFQREAVDLGRTAHLASPPTPGVGDVALSSALLRLSDAFGAAHRMMTGLIDGHGSKLRKAAADYQNTDIDLHGMFDDLIDKYKGR</sequence>
<dbReference type="Pfam" id="PF19840">
    <property type="entry name" value="DUF6317"/>
    <property type="match status" value="1"/>
</dbReference>
<dbReference type="InterPro" id="IPR045558">
    <property type="entry name" value="DUF6317"/>
</dbReference>
<dbReference type="RefSeq" id="WP_171087565.1">
    <property type="nucleotide sequence ID" value="NZ_BNBU01000010.1"/>
</dbReference>